<evidence type="ECO:0000259" key="5">
    <source>
        <dbReference type="PROSITE" id="PS51635"/>
    </source>
</evidence>
<feature type="active site" description="Proton acceptor" evidence="4">
    <location>
        <position position="197"/>
    </location>
</feature>
<evidence type="ECO:0000256" key="3">
    <source>
        <dbReference type="ARBA" id="ARBA00023098"/>
    </source>
</evidence>
<dbReference type="InterPro" id="IPR002641">
    <property type="entry name" value="PNPLA_dom"/>
</dbReference>
<dbReference type="InterPro" id="IPR016035">
    <property type="entry name" value="Acyl_Trfase/lysoPLipase"/>
</dbReference>
<evidence type="ECO:0000256" key="4">
    <source>
        <dbReference type="PROSITE-ProRule" id="PRU01161"/>
    </source>
</evidence>
<evidence type="ECO:0000256" key="1">
    <source>
        <dbReference type="ARBA" id="ARBA00022801"/>
    </source>
</evidence>
<gene>
    <name evidence="6" type="ORF">BJ508DRAFT_210785</name>
</gene>
<sequence length="370" mass="41604">MRKILSLDGGGVRGLSTLIILRYIMEQLDEERGFHLEPWQEFDLIGGTSTGGLLAIMLGRLRMSIDECEDAYLQLSRRIFTPARKDVDVAGRVYDFLKANGKFDAKPLEEIVKHLLIERGLSEDELLLDKDEDSCKVFVCAVSGGNDSTVRIRTYKTRDHDPLLRHCKIWEAARATSAASRLFEPIKIGPRGQEFVDGALRHNNPIQIVDLESDELFRGEDRFIISIGTGSAPGSAVTGNLLELMQTLKKIVTDSEEKNQLFQAKNIDAVRTGRMYRFNVFHGLADVGLHEHEFTNLIADHTDAYLRMPDTRMQVMRCVATMKEAGQRLDYIGGEDLDIHLEKLRLGDVGAEICMHCQTGEFFQAAKSVC</sequence>
<dbReference type="PANTHER" id="PTHR24185">
    <property type="entry name" value="CALCIUM-INDEPENDENT PHOSPHOLIPASE A2-GAMMA"/>
    <property type="match status" value="1"/>
</dbReference>
<name>A0A3N4I547_ASCIM</name>
<dbReference type="GO" id="GO:0047499">
    <property type="term" value="F:calcium-independent phospholipase A2 activity"/>
    <property type="evidence" value="ECO:0007669"/>
    <property type="project" value="TreeGrafter"/>
</dbReference>
<evidence type="ECO:0000256" key="2">
    <source>
        <dbReference type="ARBA" id="ARBA00022963"/>
    </source>
</evidence>
<dbReference type="PROSITE" id="PS51635">
    <property type="entry name" value="PNPLA"/>
    <property type="match status" value="1"/>
</dbReference>
<organism evidence="6 7">
    <name type="scientific">Ascobolus immersus RN42</name>
    <dbReference type="NCBI Taxonomy" id="1160509"/>
    <lineage>
        <taxon>Eukaryota</taxon>
        <taxon>Fungi</taxon>
        <taxon>Dikarya</taxon>
        <taxon>Ascomycota</taxon>
        <taxon>Pezizomycotina</taxon>
        <taxon>Pezizomycetes</taxon>
        <taxon>Pezizales</taxon>
        <taxon>Ascobolaceae</taxon>
        <taxon>Ascobolus</taxon>
    </lineage>
</organism>
<dbReference type="CDD" id="cd07216">
    <property type="entry name" value="Pat17_PNPLA8_PNPLA9_like3"/>
    <property type="match status" value="1"/>
</dbReference>
<dbReference type="GO" id="GO:0016020">
    <property type="term" value="C:membrane"/>
    <property type="evidence" value="ECO:0007669"/>
    <property type="project" value="TreeGrafter"/>
</dbReference>
<feature type="short sequence motif" description="GXSXG" evidence="4">
    <location>
        <begin position="47"/>
        <end position="51"/>
    </location>
</feature>
<accession>A0A3N4I547</accession>
<keyword evidence="7" id="KW-1185">Reference proteome</keyword>
<dbReference type="Proteomes" id="UP000275078">
    <property type="component" value="Unassembled WGS sequence"/>
</dbReference>
<dbReference type="OrthoDB" id="1658288at2759"/>
<protein>
    <submittedName>
        <fullName evidence="6">FabD/lysophospholipase-like protein</fullName>
    </submittedName>
</protein>
<keyword evidence="2 4" id="KW-0442">Lipid degradation</keyword>
<dbReference type="Gene3D" id="3.40.1090.10">
    <property type="entry name" value="Cytosolic phospholipase A2 catalytic domain"/>
    <property type="match status" value="1"/>
</dbReference>
<feature type="short sequence motif" description="DGA/G" evidence="4">
    <location>
        <begin position="197"/>
        <end position="199"/>
    </location>
</feature>
<dbReference type="PANTHER" id="PTHR24185:SF1">
    <property type="entry name" value="CALCIUM-INDEPENDENT PHOSPHOLIPASE A2-GAMMA"/>
    <property type="match status" value="1"/>
</dbReference>
<dbReference type="GO" id="GO:0016042">
    <property type="term" value="P:lipid catabolic process"/>
    <property type="evidence" value="ECO:0007669"/>
    <property type="project" value="UniProtKB-UniRule"/>
</dbReference>
<dbReference type="GO" id="GO:0019369">
    <property type="term" value="P:arachidonate metabolic process"/>
    <property type="evidence" value="ECO:0007669"/>
    <property type="project" value="TreeGrafter"/>
</dbReference>
<dbReference type="Pfam" id="PF01734">
    <property type="entry name" value="Patatin"/>
    <property type="match status" value="1"/>
</dbReference>
<proteinExistence type="predicted"/>
<feature type="short sequence motif" description="GXGXXG" evidence="4">
    <location>
        <begin position="9"/>
        <end position="14"/>
    </location>
</feature>
<evidence type="ECO:0000313" key="7">
    <source>
        <dbReference type="Proteomes" id="UP000275078"/>
    </source>
</evidence>
<dbReference type="AlphaFoldDB" id="A0A3N4I547"/>
<dbReference type="GO" id="GO:0046486">
    <property type="term" value="P:glycerolipid metabolic process"/>
    <property type="evidence" value="ECO:0007669"/>
    <property type="project" value="UniProtKB-ARBA"/>
</dbReference>
<feature type="active site" description="Nucleophile" evidence="4">
    <location>
        <position position="49"/>
    </location>
</feature>
<feature type="domain" description="PNPLA" evidence="5">
    <location>
        <begin position="5"/>
        <end position="210"/>
    </location>
</feature>
<keyword evidence="3 4" id="KW-0443">Lipid metabolism</keyword>
<dbReference type="SUPFAM" id="SSF52151">
    <property type="entry name" value="FabD/lysophospholipase-like"/>
    <property type="match status" value="1"/>
</dbReference>
<reference evidence="6 7" key="1">
    <citation type="journal article" date="2018" name="Nat. Ecol. Evol.">
        <title>Pezizomycetes genomes reveal the molecular basis of ectomycorrhizal truffle lifestyle.</title>
        <authorList>
            <person name="Murat C."/>
            <person name="Payen T."/>
            <person name="Noel B."/>
            <person name="Kuo A."/>
            <person name="Morin E."/>
            <person name="Chen J."/>
            <person name="Kohler A."/>
            <person name="Krizsan K."/>
            <person name="Balestrini R."/>
            <person name="Da Silva C."/>
            <person name="Montanini B."/>
            <person name="Hainaut M."/>
            <person name="Levati E."/>
            <person name="Barry K.W."/>
            <person name="Belfiori B."/>
            <person name="Cichocki N."/>
            <person name="Clum A."/>
            <person name="Dockter R.B."/>
            <person name="Fauchery L."/>
            <person name="Guy J."/>
            <person name="Iotti M."/>
            <person name="Le Tacon F."/>
            <person name="Lindquist E.A."/>
            <person name="Lipzen A."/>
            <person name="Malagnac F."/>
            <person name="Mello A."/>
            <person name="Molinier V."/>
            <person name="Miyauchi S."/>
            <person name="Poulain J."/>
            <person name="Riccioni C."/>
            <person name="Rubini A."/>
            <person name="Sitrit Y."/>
            <person name="Splivallo R."/>
            <person name="Traeger S."/>
            <person name="Wang M."/>
            <person name="Zifcakova L."/>
            <person name="Wipf D."/>
            <person name="Zambonelli A."/>
            <person name="Paolocci F."/>
            <person name="Nowrousian M."/>
            <person name="Ottonello S."/>
            <person name="Baldrian P."/>
            <person name="Spatafora J.W."/>
            <person name="Henrissat B."/>
            <person name="Nagy L.G."/>
            <person name="Aury J.M."/>
            <person name="Wincker P."/>
            <person name="Grigoriev I.V."/>
            <person name="Bonfante P."/>
            <person name="Martin F.M."/>
        </authorList>
    </citation>
    <scope>NUCLEOTIDE SEQUENCE [LARGE SCALE GENOMIC DNA]</scope>
    <source>
        <strain evidence="6 7">RN42</strain>
    </source>
</reference>
<dbReference type="STRING" id="1160509.A0A3N4I547"/>
<keyword evidence="1 4" id="KW-0378">Hydrolase</keyword>
<evidence type="ECO:0000313" key="6">
    <source>
        <dbReference type="EMBL" id="RPA79808.1"/>
    </source>
</evidence>
<dbReference type="EMBL" id="ML119694">
    <property type="protein sequence ID" value="RPA79808.1"/>
    <property type="molecule type" value="Genomic_DNA"/>
</dbReference>